<dbReference type="Pfam" id="PF13620">
    <property type="entry name" value="CarboxypepD_reg"/>
    <property type="match status" value="1"/>
</dbReference>
<dbReference type="RefSeq" id="WP_218235572.1">
    <property type="nucleotide sequence ID" value="NZ_BAABBB010000006.1"/>
</dbReference>
<keyword evidence="3" id="KW-1185">Reference proteome</keyword>
<gene>
    <name evidence="2" type="ORF">GCM10022263_10080</name>
</gene>
<organism evidence="2 3">
    <name type="scientific">Nocardioides daeguensis</name>
    <dbReference type="NCBI Taxonomy" id="908359"/>
    <lineage>
        <taxon>Bacteria</taxon>
        <taxon>Bacillati</taxon>
        <taxon>Actinomycetota</taxon>
        <taxon>Actinomycetes</taxon>
        <taxon>Propionibacteriales</taxon>
        <taxon>Nocardioidaceae</taxon>
        <taxon>Nocardioides</taxon>
    </lineage>
</organism>
<accession>A0ABP6UZ18</accession>
<dbReference type="Proteomes" id="UP001500301">
    <property type="component" value="Unassembled WGS sequence"/>
</dbReference>
<proteinExistence type="predicted"/>
<feature type="chain" id="PRO_5047476427" description="Alpha-amylase" evidence="1">
    <location>
        <begin position="32"/>
        <end position="313"/>
    </location>
</feature>
<name>A0ABP6UZ18_9ACTN</name>
<feature type="signal peptide" evidence="1">
    <location>
        <begin position="1"/>
        <end position="31"/>
    </location>
</feature>
<evidence type="ECO:0000313" key="2">
    <source>
        <dbReference type="EMBL" id="GAA3523755.1"/>
    </source>
</evidence>
<evidence type="ECO:0000256" key="1">
    <source>
        <dbReference type="SAM" id="SignalP"/>
    </source>
</evidence>
<sequence length="313" mass="33038">MGLAQHRLRPTLAAVLLLAVGVAGSPISPVAATTTPDERVVTGTVQFADGTPVEGALVNALTAGEVPELGTEDPDRRARTDAAGRFTLVRPDASFLVQICQPHPDAPEYCQETVLGVDHVITYVGAAGQVTDSWVTQRRLIGTTQNTLDLGTVSVRTGGDIEGTVVGGAGRPIRVLRLNGTTAFTVWADDEGRYRFEDLVPGRYRVAAGGEGTLPWRSPVVVVTADQSARVDGSLARGARISGTLVSQGRPVRHTDILVRRWGHGLVAATTTDEFGRFDVSGLVPGRYRVGILYAGGPFRRGGAGPDPGSWTR</sequence>
<protein>
    <recommendedName>
        <fullName evidence="4">Alpha-amylase</fullName>
    </recommendedName>
</protein>
<comment type="caution">
    <text evidence="2">The sequence shown here is derived from an EMBL/GenBank/DDBJ whole genome shotgun (WGS) entry which is preliminary data.</text>
</comment>
<evidence type="ECO:0008006" key="4">
    <source>
        <dbReference type="Google" id="ProtNLM"/>
    </source>
</evidence>
<reference evidence="3" key="1">
    <citation type="journal article" date="2019" name="Int. J. Syst. Evol. Microbiol.">
        <title>The Global Catalogue of Microorganisms (GCM) 10K type strain sequencing project: providing services to taxonomists for standard genome sequencing and annotation.</title>
        <authorList>
            <consortium name="The Broad Institute Genomics Platform"/>
            <consortium name="The Broad Institute Genome Sequencing Center for Infectious Disease"/>
            <person name="Wu L."/>
            <person name="Ma J."/>
        </authorList>
    </citation>
    <scope>NUCLEOTIDE SEQUENCE [LARGE SCALE GENOMIC DNA]</scope>
    <source>
        <strain evidence="3">JCM 17460</strain>
    </source>
</reference>
<evidence type="ECO:0000313" key="3">
    <source>
        <dbReference type="Proteomes" id="UP001500301"/>
    </source>
</evidence>
<keyword evidence="1" id="KW-0732">Signal</keyword>
<dbReference type="EMBL" id="BAABBB010000006">
    <property type="protein sequence ID" value="GAA3523755.1"/>
    <property type="molecule type" value="Genomic_DNA"/>
</dbReference>